<dbReference type="SUPFAM" id="SSF117018">
    <property type="entry name" value="ATP-dependent DNA ligase DNA-binding domain"/>
    <property type="match status" value="1"/>
</dbReference>
<dbReference type="Gene3D" id="1.10.3260.10">
    <property type="entry name" value="DNA ligase, ATP-dependent, N-terminal domain"/>
    <property type="match status" value="1"/>
</dbReference>
<keyword evidence="2" id="KW-0132">Cell division</keyword>
<dbReference type="InterPro" id="IPR012309">
    <property type="entry name" value="DNA_ligase_ATP-dep_C"/>
</dbReference>
<accession>A0ABN2KXU0</accession>
<dbReference type="EMBL" id="BAAALS010000026">
    <property type="protein sequence ID" value="GAA1769035.1"/>
    <property type="molecule type" value="Genomic_DNA"/>
</dbReference>
<protein>
    <recommendedName>
        <fullName evidence="13">DNA ligase</fullName>
        <ecNumber evidence="13">6.5.1.1</ecNumber>
    </recommendedName>
</protein>
<evidence type="ECO:0000256" key="14">
    <source>
        <dbReference type="RuleBase" id="RU004196"/>
    </source>
</evidence>
<keyword evidence="1 13" id="KW-0436">Ligase</keyword>
<sequence>MLFASVAATSAAVTASSGRRAKVGLLASTLRELADGGDPDEIAAGAAYLAGELRQRQIGVGWASLRELPEPAEAATLTVRGVDARLAEIAACAGPGSQLRRRALVTTLFGEATAGEQQVLAGLIMGELRQGAQAGLLTDAIAAAAAVDPGAVRRALLLSGDFKTVAIAALTGGAAALDAFRLTVGRPLAPMLAQSAPTVDEALTATGSPASVDAKLDGIRIQVHRDGDDIAVFSRSLDDLTARMPEVVSAAAALPLRSVVLDGEALAVDAAGRPRPFQETSGRAARQATGSLTAYFFDVLHLDGTDLVDEPGTARWAALDAAVPAERRVQRVLAATPDEARAAYDAALAAGQEGVVIKAADAPYDVGRRGNAWIKVKPRHTLDLVVLAAEWGHGRRQGRLSNLHLGARDPAGGFVMLGKTFKGLTDALLAWQTEQLLARAVDRGDWVVTVRPELVVEVAFDGVQASTRYPGGVTLRFARVLRYRDDKPAAEADTIDAVRALHRP</sequence>
<evidence type="ECO:0000313" key="17">
    <source>
        <dbReference type="Proteomes" id="UP001500655"/>
    </source>
</evidence>
<keyword evidence="7 13" id="KW-0067">ATP-binding</keyword>
<reference evidence="16 17" key="1">
    <citation type="journal article" date="2019" name="Int. J. Syst. Evol. Microbiol.">
        <title>The Global Catalogue of Microorganisms (GCM) 10K type strain sequencing project: providing services to taxonomists for standard genome sequencing and annotation.</title>
        <authorList>
            <consortium name="The Broad Institute Genomics Platform"/>
            <consortium name="The Broad Institute Genome Sequencing Center for Infectious Disease"/>
            <person name="Wu L."/>
            <person name="Ma J."/>
        </authorList>
    </citation>
    <scope>NUCLEOTIDE SEQUENCE [LARGE SCALE GENOMIC DNA]</scope>
    <source>
        <strain evidence="16 17">JCM 13249</strain>
    </source>
</reference>
<dbReference type="SUPFAM" id="SSF56091">
    <property type="entry name" value="DNA ligase/mRNA capping enzyme, catalytic domain"/>
    <property type="match status" value="1"/>
</dbReference>
<dbReference type="PROSITE" id="PS50160">
    <property type="entry name" value="DNA_LIGASE_A3"/>
    <property type="match status" value="1"/>
</dbReference>
<proteinExistence type="inferred from homology"/>
<dbReference type="PANTHER" id="PTHR45674:SF13">
    <property type="entry name" value="DNA LIGASE-RELATED"/>
    <property type="match status" value="1"/>
</dbReference>
<gene>
    <name evidence="16" type="ORF">GCM10009681_45460</name>
</gene>
<dbReference type="InterPro" id="IPR050191">
    <property type="entry name" value="ATP-dep_DNA_ligase"/>
</dbReference>
<dbReference type="PANTHER" id="PTHR45674">
    <property type="entry name" value="DNA LIGASE 1/3 FAMILY MEMBER"/>
    <property type="match status" value="1"/>
</dbReference>
<dbReference type="InterPro" id="IPR012340">
    <property type="entry name" value="NA-bd_OB-fold"/>
</dbReference>
<evidence type="ECO:0000256" key="6">
    <source>
        <dbReference type="ARBA" id="ARBA00022763"/>
    </source>
</evidence>
<dbReference type="InterPro" id="IPR036599">
    <property type="entry name" value="DNA_ligase_N_sf"/>
</dbReference>
<evidence type="ECO:0000256" key="8">
    <source>
        <dbReference type="ARBA" id="ARBA00022842"/>
    </source>
</evidence>
<comment type="caution">
    <text evidence="16">The sequence shown here is derived from an EMBL/GenBank/DDBJ whole genome shotgun (WGS) entry which is preliminary data.</text>
</comment>
<dbReference type="NCBIfam" id="TIGR00574">
    <property type="entry name" value="dnl1"/>
    <property type="match status" value="1"/>
</dbReference>
<dbReference type="Proteomes" id="UP001500655">
    <property type="component" value="Unassembled WGS sequence"/>
</dbReference>
<dbReference type="InterPro" id="IPR016059">
    <property type="entry name" value="DNA_ligase_ATP-dep_CS"/>
</dbReference>
<keyword evidence="11" id="KW-0131">Cell cycle</keyword>
<dbReference type="Pfam" id="PF04679">
    <property type="entry name" value="DNA_ligase_A_C"/>
    <property type="match status" value="1"/>
</dbReference>
<evidence type="ECO:0000256" key="12">
    <source>
        <dbReference type="ARBA" id="ARBA00034003"/>
    </source>
</evidence>
<dbReference type="InterPro" id="IPR000977">
    <property type="entry name" value="DNA_ligase_ATP-dep"/>
</dbReference>
<dbReference type="Pfam" id="PF04675">
    <property type="entry name" value="DNA_ligase_A_N"/>
    <property type="match status" value="1"/>
</dbReference>
<keyword evidence="3" id="KW-0235">DNA replication</keyword>
<dbReference type="RefSeq" id="WP_344085589.1">
    <property type="nucleotide sequence ID" value="NZ_BAAALS010000026.1"/>
</dbReference>
<evidence type="ECO:0000256" key="4">
    <source>
        <dbReference type="ARBA" id="ARBA00022723"/>
    </source>
</evidence>
<evidence type="ECO:0000256" key="13">
    <source>
        <dbReference type="RuleBase" id="RU000617"/>
    </source>
</evidence>
<dbReference type="Gene3D" id="3.30.470.30">
    <property type="entry name" value="DNA ligase/mRNA capping enzyme"/>
    <property type="match status" value="1"/>
</dbReference>
<keyword evidence="9 13" id="KW-0233">DNA recombination</keyword>
<dbReference type="NCBIfam" id="NF002868">
    <property type="entry name" value="PRK03180.1"/>
    <property type="match status" value="1"/>
</dbReference>
<dbReference type="InterPro" id="IPR012308">
    <property type="entry name" value="DNA_ligase_ATP-dep_N"/>
</dbReference>
<evidence type="ECO:0000256" key="3">
    <source>
        <dbReference type="ARBA" id="ARBA00022705"/>
    </source>
</evidence>
<comment type="catalytic activity">
    <reaction evidence="12 13">
        <text>ATP + (deoxyribonucleotide)n-3'-hydroxyl + 5'-phospho-(deoxyribonucleotide)m = (deoxyribonucleotide)n+m + AMP + diphosphate.</text>
        <dbReference type="EC" id="6.5.1.1"/>
    </reaction>
</comment>
<dbReference type="PROSITE" id="PS00697">
    <property type="entry name" value="DNA_LIGASE_A1"/>
    <property type="match status" value="1"/>
</dbReference>
<evidence type="ECO:0000256" key="2">
    <source>
        <dbReference type="ARBA" id="ARBA00022618"/>
    </source>
</evidence>
<dbReference type="Gene3D" id="2.40.50.140">
    <property type="entry name" value="Nucleic acid-binding proteins"/>
    <property type="match status" value="1"/>
</dbReference>
<evidence type="ECO:0000313" key="16">
    <source>
        <dbReference type="EMBL" id="GAA1769035.1"/>
    </source>
</evidence>
<dbReference type="SUPFAM" id="SSF50249">
    <property type="entry name" value="Nucleic acid-binding proteins"/>
    <property type="match status" value="1"/>
</dbReference>
<name>A0ABN2KXU0_9ACTN</name>
<keyword evidence="6 13" id="KW-0227">DNA damage</keyword>
<dbReference type="Pfam" id="PF01068">
    <property type="entry name" value="DNA_ligase_A_M"/>
    <property type="match status" value="1"/>
</dbReference>
<evidence type="ECO:0000256" key="7">
    <source>
        <dbReference type="ARBA" id="ARBA00022840"/>
    </source>
</evidence>
<evidence type="ECO:0000256" key="11">
    <source>
        <dbReference type="ARBA" id="ARBA00023306"/>
    </source>
</evidence>
<keyword evidence="17" id="KW-1185">Reference proteome</keyword>
<keyword evidence="5 13" id="KW-0547">Nucleotide-binding</keyword>
<comment type="similarity">
    <text evidence="14">Belongs to the ATP-dependent DNA ligase family.</text>
</comment>
<evidence type="ECO:0000256" key="1">
    <source>
        <dbReference type="ARBA" id="ARBA00022598"/>
    </source>
</evidence>
<evidence type="ECO:0000256" key="10">
    <source>
        <dbReference type="ARBA" id="ARBA00023204"/>
    </source>
</evidence>
<organism evidence="16 17">
    <name type="scientific">Luedemannella helvata</name>
    <dbReference type="NCBI Taxonomy" id="349315"/>
    <lineage>
        <taxon>Bacteria</taxon>
        <taxon>Bacillati</taxon>
        <taxon>Actinomycetota</taxon>
        <taxon>Actinomycetes</taxon>
        <taxon>Micromonosporales</taxon>
        <taxon>Micromonosporaceae</taxon>
        <taxon>Luedemannella</taxon>
    </lineage>
</organism>
<evidence type="ECO:0000259" key="15">
    <source>
        <dbReference type="PROSITE" id="PS50160"/>
    </source>
</evidence>
<dbReference type="GO" id="GO:0016874">
    <property type="term" value="F:ligase activity"/>
    <property type="evidence" value="ECO:0007669"/>
    <property type="project" value="UniProtKB-KW"/>
</dbReference>
<keyword evidence="4" id="KW-0479">Metal-binding</keyword>
<dbReference type="InterPro" id="IPR012310">
    <property type="entry name" value="DNA_ligase_ATP-dep_cent"/>
</dbReference>
<dbReference type="EC" id="6.5.1.1" evidence="13"/>
<evidence type="ECO:0000256" key="5">
    <source>
        <dbReference type="ARBA" id="ARBA00022741"/>
    </source>
</evidence>
<dbReference type="CDD" id="cd07901">
    <property type="entry name" value="Adenylation_DNA_ligase_Arch_LigB"/>
    <property type="match status" value="1"/>
</dbReference>
<keyword evidence="8" id="KW-0460">Magnesium</keyword>
<keyword evidence="10 13" id="KW-0234">DNA repair</keyword>
<evidence type="ECO:0000256" key="9">
    <source>
        <dbReference type="ARBA" id="ARBA00023172"/>
    </source>
</evidence>
<feature type="domain" description="ATP-dependent DNA ligase family profile" evidence="15">
    <location>
        <begin position="285"/>
        <end position="409"/>
    </location>
</feature>